<feature type="transmembrane region" description="Helical" evidence="1">
    <location>
        <begin position="175"/>
        <end position="192"/>
    </location>
</feature>
<keyword evidence="3" id="KW-1185">Reference proteome</keyword>
<feature type="transmembrane region" description="Helical" evidence="1">
    <location>
        <begin position="36"/>
        <end position="57"/>
    </location>
</feature>
<evidence type="ECO:0000313" key="2">
    <source>
        <dbReference type="EMBL" id="RPF49333.1"/>
    </source>
</evidence>
<comment type="caution">
    <text evidence="2">The sequence shown here is derived from an EMBL/GenBank/DDBJ whole genome shotgun (WGS) entry which is preliminary data.</text>
</comment>
<organism evidence="2 3">
    <name type="scientific">Thermodesulfitimonas autotrophica</name>
    <dbReference type="NCBI Taxonomy" id="1894989"/>
    <lineage>
        <taxon>Bacteria</taxon>
        <taxon>Bacillati</taxon>
        <taxon>Bacillota</taxon>
        <taxon>Clostridia</taxon>
        <taxon>Thermoanaerobacterales</taxon>
        <taxon>Thermoanaerobacteraceae</taxon>
        <taxon>Thermodesulfitimonas</taxon>
    </lineage>
</organism>
<feature type="transmembrane region" description="Helical" evidence="1">
    <location>
        <begin position="63"/>
        <end position="88"/>
    </location>
</feature>
<dbReference type="GO" id="GO:0016020">
    <property type="term" value="C:membrane"/>
    <property type="evidence" value="ECO:0007669"/>
    <property type="project" value="InterPro"/>
</dbReference>
<keyword evidence="1" id="KW-1133">Transmembrane helix</keyword>
<dbReference type="EMBL" id="RKRE01000001">
    <property type="protein sequence ID" value="RPF49333.1"/>
    <property type="molecule type" value="Genomic_DNA"/>
</dbReference>
<dbReference type="Gene3D" id="1.10.1760.20">
    <property type="match status" value="1"/>
</dbReference>
<name>A0A3N5AWR6_9THEO</name>
<feature type="transmembrane region" description="Helical" evidence="1">
    <location>
        <begin position="100"/>
        <end position="119"/>
    </location>
</feature>
<protein>
    <submittedName>
        <fullName evidence="2">Energy-coupling factor transport system substrate-specific component</fullName>
    </submittedName>
</protein>
<proteinExistence type="predicted"/>
<feature type="transmembrane region" description="Helical" evidence="1">
    <location>
        <begin position="6"/>
        <end position="24"/>
    </location>
</feature>
<dbReference type="OrthoDB" id="5198189at2"/>
<evidence type="ECO:0000256" key="1">
    <source>
        <dbReference type="SAM" id="Phobius"/>
    </source>
</evidence>
<gene>
    <name evidence="2" type="ORF">EDD75_0141</name>
</gene>
<evidence type="ECO:0000313" key="3">
    <source>
        <dbReference type="Proteomes" id="UP000282654"/>
    </source>
</evidence>
<keyword evidence="1" id="KW-0472">Membrane</keyword>
<dbReference type="InterPro" id="IPR009825">
    <property type="entry name" value="ECF_substrate-spec-like"/>
</dbReference>
<reference evidence="2 3" key="1">
    <citation type="submission" date="2018-11" db="EMBL/GenBank/DDBJ databases">
        <title>Genomic Encyclopedia of Type Strains, Phase IV (KMG-IV): sequencing the most valuable type-strain genomes for metagenomic binning, comparative biology and taxonomic classification.</title>
        <authorList>
            <person name="Goeker M."/>
        </authorList>
    </citation>
    <scope>NUCLEOTIDE SEQUENCE [LARGE SCALE GENOMIC DNA]</scope>
    <source>
        <strain evidence="2 3">DSM 102936</strain>
    </source>
</reference>
<dbReference type="RefSeq" id="WP_123926575.1">
    <property type="nucleotide sequence ID" value="NZ_RKRE01000001.1"/>
</dbReference>
<sequence length="212" mass="22960">MTDNWALYTTLTGILAAGLLLLGAGKKGFDSRQVAVLAVMSALCATGRAVTGIGLLFLQPTMFLVALTGFVFGARSGFLVGALTPLISNFFMGQGPWTPWQMLCWALVGLSGGILSAVFPRAGNRTLTLLCFFWGYLYGALMDIWQWSVFVRPLTLKSYLLTWAAGAGFDSLRALGNLLFCAALGGQTLRILRRFRKRMAVQYVAELSGGKR</sequence>
<keyword evidence="1" id="KW-0812">Transmembrane</keyword>
<dbReference type="Proteomes" id="UP000282654">
    <property type="component" value="Unassembled WGS sequence"/>
</dbReference>
<dbReference type="AlphaFoldDB" id="A0A3N5AWR6"/>
<dbReference type="Pfam" id="PF07155">
    <property type="entry name" value="ECF-ribofla_trS"/>
    <property type="match status" value="1"/>
</dbReference>
<accession>A0A3N5AWR6</accession>